<gene>
    <name evidence="4" type="ORF">CL6EHI_181710</name>
</gene>
<dbReference type="InterPro" id="IPR051796">
    <property type="entry name" value="ISF_SsuE-like"/>
</dbReference>
<dbReference type="SUPFAM" id="SSF52218">
    <property type="entry name" value="Flavoproteins"/>
    <property type="match status" value="1"/>
</dbReference>
<feature type="domain" description="NADPH-dependent FMN reductase-like" evidence="3">
    <location>
        <begin position="4"/>
        <end position="132"/>
    </location>
</feature>
<dbReference type="GO" id="GO:0016491">
    <property type="term" value="F:oxidoreductase activity"/>
    <property type="evidence" value="ECO:0007669"/>
    <property type="project" value="InterPro"/>
</dbReference>
<evidence type="ECO:0000259" key="3">
    <source>
        <dbReference type="Pfam" id="PF03358"/>
    </source>
</evidence>
<name>A0A175K1R9_ENTHI</name>
<dbReference type="VEuPathDB" id="AmoebaDB:EHI5A_213340"/>
<protein>
    <submittedName>
        <fullName evidence="4">Nadph-dependent fmn reductase domain containing protein</fullName>
    </submittedName>
</protein>
<keyword evidence="2" id="KW-0288">FMN</keyword>
<evidence type="ECO:0000313" key="5">
    <source>
        <dbReference type="Proteomes" id="UP000078387"/>
    </source>
</evidence>
<dbReference type="Proteomes" id="UP000078387">
    <property type="component" value="Unassembled WGS sequence"/>
</dbReference>
<evidence type="ECO:0000256" key="1">
    <source>
        <dbReference type="ARBA" id="ARBA00022630"/>
    </source>
</evidence>
<accession>A0A175K1R9</accession>
<dbReference type="VEuPathDB" id="AmoebaDB:KM1_292450"/>
<dbReference type="Pfam" id="PF03358">
    <property type="entry name" value="FMN_red"/>
    <property type="match status" value="1"/>
</dbReference>
<dbReference type="PANTHER" id="PTHR43278">
    <property type="entry name" value="NAD(P)H-DEPENDENT FMN-CONTAINING OXIDOREDUCTASE YWQN-RELATED"/>
    <property type="match status" value="1"/>
</dbReference>
<dbReference type="VEuPathDB" id="AmoebaDB:EHI_181710"/>
<comment type="caution">
    <text evidence="4">The sequence shown here is derived from an EMBL/GenBank/DDBJ whole genome shotgun (WGS) entry which is preliminary data.</text>
</comment>
<proteinExistence type="predicted"/>
<organism evidence="4 5">
    <name type="scientific">Entamoeba histolytica</name>
    <dbReference type="NCBI Taxonomy" id="5759"/>
    <lineage>
        <taxon>Eukaryota</taxon>
        <taxon>Amoebozoa</taxon>
        <taxon>Evosea</taxon>
        <taxon>Archamoebae</taxon>
        <taxon>Mastigamoebida</taxon>
        <taxon>Entamoebidae</taxon>
        <taxon>Entamoeba</taxon>
    </lineage>
</organism>
<evidence type="ECO:0000313" key="4">
    <source>
        <dbReference type="EMBL" id="GAT99635.1"/>
    </source>
</evidence>
<evidence type="ECO:0000256" key="2">
    <source>
        <dbReference type="ARBA" id="ARBA00022643"/>
    </source>
</evidence>
<dbReference type="EMBL" id="BDEQ01000001">
    <property type="protein sequence ID" value="GAT99635.1"/>
    <property type="molecule type" value="Genomic_DNA"/>
</dbReference>
<dbReference type="PANTHER" id="PTHR43278:SF4">
    <property type="entry name" value="NAD(P)H-DEPENDENT FMN-CONTAINING OXIDOREDUCTASE YWQN-RELATED"/>
    <property type="match status" value="1"/>
</dbReference>
<dbReference type="AlphaFoldDB" id="A0A175K1R9"/>
<dbReference type="VEuPathDB" id="AmoebaDB:EHI7A_008720"/>
<dbReference type="InterPro" id="IPR029039">
    <property type="entry name" value="Flavoprotein-like_sf"/>
</dbReference>
<dbReference type="VEuPathDB" id="AmoebaDB:EHI8A_025500"/>
<dbReference type="Gene3D" id="3.40.50.360">
    <property type="match status" value="1"/>
</dbReference>
<keyword evidence="1" id="KW-0285">Flavoprotein</keyword>
<sequence length="212" mass="24012">MVAKVLVLLGTLRANSNSAAYVNAFIEGLKSKMEIDVKTINLTKKAVGGCSECFACVPHKELFCTEKDEFIEITNEFLNADIVLFAHPVFWLSIPGEVKNFIDRMICVFDFDTNTCKDSFKENFGKKYVVCMPNCRRTTKETAVNAEKPIECFCEMYGIPYSSVYLFANNMDVTQNVQQKETAKKAGIECISFLFLFLFIKNTLIGCENFIK</sequence>
<reference evidence="4 5" key="1">
    <citation type="submission" date="2016-05" db="EMBL/GenBank/DDBJ databases">
        <title>First whole genome sequencing of Entamoeba histolytica HM1:IMSS-clone-6.</title>
        <authorList>
            <person name="Mukherjee Avik.K."/>
            <person name="Izumyama S."/>
            <person name="Nakada-Tsukui K."/>
            <person name="Nozaki T."/>
        </authorList>
    </citation>
    <scope>NUCLEOTIDE SEQUENCE [LARGE SCALE GENOMIC DNA]</scope>
    <source>
        <strain evidence="4 5">HM1:IMSS clone 6</strain>
    </source>
</reference>
<dbReference type="InterPro" id="IPR005025">
    <property type="entry name" value="FMN_Rdtase-like_dom"/>
</dbReference>